<evidence type="ECO:0008006" key="3">
    <source>
        <dbReference type="Google" id="ProtNLM"/>
    </source>
</evidence>
<gene>
    <name evidence="1" type="ORF">GCM10009105_34980</name>
</gene>
<dbReference type="Gene3D" id="3.40.630.30">
    <property type="match status" value="1"/>
</dbReference>
<dbReference type="InterPro" id="IPR016181">
    <property type="entry name" value="Acyl_CoA_acyltransferase"/>
</dbReference>
<dbReference type="SUPFAM" id="SSF55729">
    <property type="entry name" value="Acyl-CoA N-acyltransferases (Nat)"/>
    <property type="match status" value="1"/>
</dbReference>
<dbReference type="Pfam" id="PF04339">
    <property type="entry name" value="FemAB_like"/>
    <property type="match status" value="1"/>
</dbReference>
<comment type="caution">
    <text evidence="1">The sequence shown here is derived from an EMBL/GenBank/DDBJ whole genome shotgun (WGS) entry which is preliminary data.</text>
</comment>
<dbReference type="InterPro" id="IPR007434">
    <property type="entry name" value="FemAB-like"/>
</dbReference>
<name>A0ABP3U2K0_9GAMM</name>
<proteinExistence type="predicted"/>
<evidence type="ECO:0000313" key="2">
    <source>
        <dbReference type="Proteomes" id="UP001501523"/>
    </source>
</evidence>
<dbReference type="RefSeq" id="WP_343793578.1">
    <property type="nucleotide sequence ID" value="NZ_BAAAEU010000025.1"/>
</dbReference>
<accession>A0ABP3U2K0</accession>
<dbReference type="EMBL" id="BAAAEU010000025">
    <property type="protein sequence ID" value="GAA0723188.1"/>
    <property type="molecule type" value="Genomic_DNA"/>
</dbReference>
<organism evidence="1 2">
    <name type="scientific">Dokdonella soli</name>
    <dbReference type="NCBI Taxonomy" id="529810"/>
    <lineage>
        <taxon>Bacteria</taxon>
        <taxon>Pseudomonadati</taxon>
        <taxon>Pseudomonadota</taxon>
        <taxon>Gammaproteobacteria</taxon>
        <taxon>Lysobacterales</taxon>
        <taxon>Rhodanobacteraceae</taxon>
        <taxon>Dokdonella</taxon>
    </lineage>
</organism>
<evidence type="ECO:0000313" key="1">
    <source>
        <dbReference type="EMBL" id="GAA0723188.1"/>
    </source>
</evidence>
<keyword evidence="2" id="KW-1185">Reference proteome</keyword>
<protein>
    <recommendedName>
        <fullName evidence="3">GNAT family N-acetyltransferase</fullName>
    </recommendedName>
</protein>
<dbReference type="Proteomes" id="UP001501523">
    <property type="component" value="Unassembled WGS sequence"/>
</dbReference>
<reference evidence="2" key="1">
    <citation type="journal article" date="2019" name="Int. J. Syst. Evol. Microbiol.">
        <title>The Global Catalogue of Microorganisms (GCM) 10K type strain sequencing project: providing services to taxonomists for standard genome sequencing and annotation.</title>
        <authorList>
            <consortium name="The Broad Institute Genomics Platform"/>
            <consortium name="The Broad Institute Genome Sequencing Center for Infectious Disease"/>
            <person name="Wu L."/>
            <person name="Ma J."/>
        </authorList>
    </citation>
    <scope>NUCLEOTIDE SEQUENCE [LARGE SCALE GENOMIC DNA]</scope>
    <source>
        <strain evidence="2">JCM 15421</strain>
    </source>
</reference>
<sequence length="373" mass="42153">MPTRASRTAPAFRNLLEPRALVDHFLAHPPEDFSAFTTTSGAPAFVARFDLLTTADADLRRRVTALPLYRFWSRLLRPRTCFIGTTVSEYALFPADADAETMTHEWLAEHGRRHPFLIVKDIPQESPLLDQASNAQARAIASACERAGFVLLEGQALAWVPIDFESIDDYLARLSASRRKDIRRKLRARAGLDIEEIPAGSAFFGDAGVRDAFYALYLEVYAKSEIHFDRLSRAFFDAALQDAASGGIVFVYRHEGRMIGWNLCFVVGETLVDKYVGFAYPAAREHNLYFVSWMHNLDYARRRHLACYVAGWTDPEIKAYLGARFTFTRHAVRPRSRLLRALLRRIAGKFESDRSWADAKSADGANIESADRP</sequence>